<gene>
    <name evidence="1" type="ORF">LCGC14_2478210</name>
</gene>
<comment type="caution">
    <text evidence="1">The sequence shown here is derived from an EMBL/GenBank/DDBJ whole genome shotgun (WGS) entry which is preliminary data.</text>
</comment>
<organism evidence="1">
    <name type="scientific">marine sediment metagenome</name>
    <dbReference type="NCBI Taxonomy" id="412755"/>
    <lineage>
        <taxon>unclassified sequences</taxon>
        <taxon>metagenomes</taxon>
        <taxon>ecological metagenomes</taxon>
    </lineage>
</organism>
<protein>
    <submittedName>
        <fullName evidence="1">Uncharacterized protein</fullName>
    </submittedName>
</protein>
<dbReference type="AlphaFoldDB" id="A0A0F9B8A1"/>
<accession>A0A0F9B8A1</accession>
<proteinExistence type="predicted"/>
<sequence length="73" mass="8269">MSIELQKHSTFLCNPHVDGCECPDEEGLWCNPYSVEGYCPTEGKRDWCTRDPSRLIRVPTGNGGFTYALKEDD</sequence>
<evidence type="ECO:0000313" key="1">
    <source>
        <dbReference type="EMBL" id="KKL18174.1"/>
    </source>
</evidence>
<reference evidence="1" key="1">
    <citation type="journal article" date="2015" name="Nature">
        <title>Complex archaea that bridge the gap between prokaryotes and eukaryotes.</title>
        <authorList>
            <person name="Spang A."/>
            <person name="Saw J.H."/>
            <person name="Jorgensen S.L."/>
            <person name="Zaremba-Niedzwiedzka K."/>
            <person name="Martijn J."/>
            <person name="Lind A.E."/>
            <person name="van Eijk R."/>
            <person name="Schleper C."/>
            <person name="Guy L."/>
            <person name="Ettema T.J."/>
        </authorList>
    </citation>
    <scope>NUCLEOTIDE SEQUENCE</scope>
</reference>
<dbReference type="EMBL" id="LAZR01038972">
    <property type="protein sequence ID" value="KKL18174.1"/>
    <property type="molecule type" value="Genomic_DNA"/>
</dbReference>
<name>A0A0F9B8A1_9ZZZZ</name>